<dbReference type="Gene3D" id="3.30.710.10">
    <property type="entry name" value="Potassium Channel Kv1.1, Chain A"/>
    <property type="match status" value="1"/>
</dbReference>
<dbReference type="Proteomes" id="UP000664132">
    <property type="component" value="Unassembled WGS sequence"/>
</dbReference>
<feature type="region of interest" description="Disordered" evidence="1">
    <location>
        <begin position="1"/>
        <end position="31"/>
    </location>
</feature>
<reference evidence="3" key="1">
    <citation type="submission" date="2021-02" db="EMBL/GenBank/DDBJ databases">
        <title>Genome sequence Cadophora malorum strain M34.</title>
        <authorList>
            <person name="Stefanovic E."/>
            <person name="Vu D."/>
            <person name="Scully C."/>
            <person name="Dijksterhuis J."/>
            <person name="Roader J."/>
            <person name="Houbraken J."/>
        </authorList>
    </citation>
    <scope>NUCLEOTIDE SEQUENCE</scope>
    <source>
        <strain evidence="3">M34</strain>
    </source>
</reference>
<dbReference type="PANTHER" id="PTHR47843:SF2">
    <property type="entry name" value="BTB DOMAIN-CONTAINING PROTEIN"/>
    <property type="match status" value="1"/>
</dbReference>
<evidence type="ECO:0000313" key="3">
    <source>
        <dbReference type="EMBL" id="KAG4424715.1"/>
    </source>
</evidence>
<dbReference type="EMBL" id="JAFJYH010000017">
    <property type="protein sequence ID" value="KAG4424715.1"/>
    <property type="molecule type" value="Genomic_DNA"/>
</dbReference>
<organism evidence="3 4">
    <name type="scientific">Cadophora malorum</name>
    <dbReference type="NCBI Taxonomy" id="108018"/>
    <lineage>
        <taxon>Eukaryota</taxon>
        <taxon>Fungi</taxon>
        <taxon>Dikarya</taxon>
        <taxon>Ascomycota</taxon>
        <taxon>Pezizomycotina</taxon>
        <taxon>Leotiomycetes</taxon>
        <taxon>Helotiales</taxon>
        <taxon>Ploettnerulaceae</taxon>
        <taxon>Cadophora</taxon>
    </lineage>
</organism>
<evidence type="ECO:0000256" key="1">
    <source>
        <dbReference type="SAM" id="MobiDB-lite"/>
    </source>
</evidence>
<feature type="domain" description="BTB" evidence="2">
    <location>
        <begin position="84"/>
        <end position="155"/>
    </location>
</feature>
<dbReference type="Pfam" id="PF00651">
    <property type="entry name" value="BTB"/>
    <property type="match status" value="1"/>
</dbReference>
<dbReference type="PROSITE" id="PS50097">
    <property type="entry name" value="BTB"/>
    <property type="match status" value="1"/>
</dbReference>
<keyword evidence="4" id="KW-1185">Reference proteome</keyword>
<dbReference type="InterPro" id="IPR011333">
    <property type="entry name" value="SKP1/BTB/POZ_sf"/>
</dbReference>
<proteinExistence type="predicted"/>
<dbReference type="PANTHER" id="PTHR47843">
    <property type="entry name" value="BTB DOMAIN-CONTAINING PROTEIN-RELATED"/>
    <property type="match status" value="1"/>
</dbReference>
<dbReference type="OrthoDB" id="194443at2759"/>
<dbReference type="InterPro" id="IPR000210">
    <property type="entry name" value="BTB/POZ_dom"/>
</dbReference>
<comment type="caution">
    <text evidence="3">The sequence shown here is derived from an EMBL/GenBank/DDBJ whole genome shotgun (WGS) entry which is preliminary data.</text>
</comment>
<evidence type="ECO:0000313" key="4">
    <source>
        <dbReference type="Proteomes" id="UP000664132"/>
    </source>
</evidence>
<gene>
    <name evidence="3" type="ORF">IFR04_002063</name>
</gene>
<accession>A0A8H8BUM5</accession>
<feature type="compositionally biased region" description="Polar residues" evidence="1">
    <location>
        <begin position="1"/>
        <end position="10"/>
    </location>
</feature>
<protein>
    <recommendedName>
        <fullName evidence="2">BTB domain-containing protein</fullName>
    </recommendedName>
</protein>
<sequence>MATTSSSVEARNSRRESDTLPASKKVKTPETPFSRADVDATKVKAQFMSLAELWVLADKFAIPALQNHVILSMGRIQEVTYAKALVTFIIGPEGQTTEFFVHKEVICHHSEVFEAAFSSQFLEGLSQTYRLEDTSVGAFKFMMQCLQNAVIDAMNSIVDHHEGYVPYGTYKYIYAKTSEHSLLRQYVVNNYYIYCEPDSVRRHNKWLPDDMLVDLLDNLFPKNEYTMSSSDKEDFYV</sequence>
<evidence type="ECO:0000259" key="2">
    <source>
        <dbReference type="PROSITE" id="PS50097"/>
    </source>
</evidence>
<dbReference type="SUPFAM" id="SSF54695">
    <property type="entry name" value="POZ domain"/>
    <property type="match status" value="1"/>
</dbReference>
<dbReference type="CDD" id="cd18186">
    <property type="entry name" value="BTB_POZ_ZBTB_KLHL-like"/>
    <property type="match status" value="1"/>
</dbReference>
<dbReference type="AlphaFoldDB" id="A0A8H8BUM5"/>
<name>A0A8H8BUM5_9HELO</name>